<sequence>SPSAAPKEEEDKDKEASVSELLGCVVRSPYGWGVVVEDDADSPHLRLALDWRLRDGSRAQASILRRDILERAACAVGQCVGTAFGSGVLL</sequence>
<reference evidence="1" key="1">
    <citation type="submission" date="2021-02" db="EMBL/GenBank/DDBJ databases">
        <authorList>
            <person name="Dougan E. K."/>
            <person name="Rhodes N."/>
            <person name="Thang M."/>
            <person name="Chan C."/>
        </authorList>
    </citation>
    <scope>NUCLEOTIDE SEQUENCE</scope>
</reference>
<evidence type="ECO:0000313" key="2">
    <source>
        <dbReference type="Proteomes" id="UP000626109"/>
    </source>
</evidence>
<protein>
    <submittedName>
        <fullName evidence="1">Uncharacterized protein</fullName>
    </submittedName>
</protein>
<dbReference type="EMBL" id="CAJNNW010013099">
    <property type="protein sequence ID" value="CAE8655022.1"/>
    <property type="molecule type" value="Genomic_DNA"/>
</dbReference>
<proteinExistence type="predicted"/>
<evidence type="ECO:0000313" key="1">
    <source>
        <dbReference type="EMBL" id="CAE8655022.1"/>
    </source>
</evidence>
<accession>A0A813IPA8</accession>
<feature type="non-terminal residue" evidence="1">
    <location>
        <position position="90"/>
    </location>
</feature>
<comment type="caution">
    <text evidence="1">The sequence shown here is derived from an EMBL/GenBank/DDBJ whole genome shotgun (WGS) entry which is preliminary data.</text>
</comment>
<name>A0A813IPA8_POLGL</name>
<organism evidence="1 2">
    <name type="scientific">Polarella glacialis</name>
    <name type="common">Dinoflagellate</name>
    <dbReference type="NCBI Taxonomy" id="89957"/>
    <lineage>
        <taxon>Eukaryota</taxon>
        <taxon>Sar</taxon>
        <taxon>Alveolata</taxon>
        <taxon>Dinophyceae</taxon>
        <taxon>Suessiales</taxon>
        <taxon>Suessiaceae</taxon>
        <taxon>Polarella</taxon>
    </lineage>
</organism>
<feature type="non-terminal residue" evidence="1">
    <location>
        <position position="1"/>
    </location>
</feature>
<gene>
    <name evidence="1" type="ORF">PGLA2088_LOCUS11366</name>
</gene>
<dbReference type="Proteomes" id="UP000626109">
    <property type="component" value="Unassembled WGS sequence"/>
</dbReference>
<dbReference type="AlphaFoldDB" id="A0A813IPA8"/>